<protein>
    <submittedName>
        <fullName evidence="7">Zinc finger CCCH domain-containing protein 36</fullName>
    </submittedName>
</protein>
<dbReference type="SUPFAM" id="SSF90229">
    <property type="entry name" value="CCCH zinc finger"/>
    <property type="match status" value="1"/>
</dbReference>
<evidence type="ECO:0000259" key="6">
    <source>
        <dbReference type="PROSITE" id="PS50103"/>
    </source>
</evidence>
<keyword evidence="8" id="KW-1185">Reference proteome</keyword>
<evidence type="ECO:0000256" key="5">
    <source>
        <dbReference type="SAM" id="MobiDB-lite"/>
    </source>
</evidence>
<organism evidence="7 8">
    <name type="scientific">Dendrobium catenatum</name>
    <dbReference type="NCBI Taxonomy" id="906689"/>
    <lineage>
        <taxon>Eukaryota</taxon>
        <taxon>Viridiplantae</taxon>
        <taxon>Streptophyta</taxon>
        <taxon>Embryophyta</taxon>
        <taxon>Tracheophyta</taxon>
        <taxon>Spermatophyta</taxon>
        <taxon>Magnoliopsida</taxon>
        <taxon>Liliopsida</taxon>
        <taxon>Asparagales</taxon>
        <taxon>Orchidaceae</taxon>
        <taxon>Epidendroideae</taxon>
        <taxon>Malaxideae</taxon>
        <taxon>Dendrobiinae</taxon>
        <taxon>Dendrobium</taxon>
    </lineage>
</organism>
<feature type="compositionally biased region" description="Low complexity" evidence="5">
    <location>
        <begin position="158"/>
        <end position="169"/>
    </location>
</feature>
<dbReference type="STRING" id="906689.A0A2I0WEP1"/>
<evidence type="ECO:0000256" key="1">
    <source>
        <dbReference type="ARBA" id="ARBA00022723"/>
    </source>
</evidence>
<proteinExistence type="predicted"/>
<feature type="region of interest" description="Disordered" evidence="5">
    <location>
        <begin position="373"/>
        <end position="415"/>
    </location>
</feature>
<dbReference type="PROSITE" id="PS50103">
    <property type="entry name" value="ZF_C3H1"/>
    <property type="match status" value="1"/>
</dbReference>
<dbReference type="PANTHER" id="PTHR36886:SF3">
    <property type="entry name" value="PROTEIN FRIGIDA-ESSENTIAL 1"/>
    <property type="match status" value="1"/>
</dbReference>
<evidence type="ECO:0000256" key="4">
    <source>
        <dbReference type="PROSITE-ProRule" id="PRU00723"/>
    </source>
</evidence>
<dbReference type="Gene3D" id="4.10.1000.10">
    <property type="entry name" value="Zinc finger, CCCH-type"/>
    <property type="match status" value="1"/>
</dbReference>
<evidence type="ECO:0000313" key="7">
    <source>
        <dbReference type="EMBL" id="PKU74141.1"/>
    </source>
</evidence>
<evidence type="ECO:0000313" key="8">
    <source>
        <dbReference type="Proteomes" id="UP000233837"/>
    </source>
</evidence>
<feature type="compositionally biased region" description="Polar residues" evidence="5">
    <location>
        <begin position="537"/>
        <end position="551"/>
    </location>
</feature>
<dbReference type="SMART" id="SM00356">
    <property type="entry name" value="ZnF_C3H1"/>
    <property type="match status" value="1"/>
</dbReference>
<keyword evidence="3 4" id="KW-0862">Zinc</keyword>
<dbReference type="EMBL" id="KZ502685">
    <property type="protein sequence ID" value="PKU74141.1"/>
    <property type="molecule type" value="Genomic_DNA"/>
</dbReference>
<feature type="region of interest" description="Disordered" evidence="5">
    <location>
        <begin position="537"/>
        <end position="557"/>
    </location>
</feature>
<evidence type="ECO:0000256" key="2">
    <source>
        <dbReference type="ARBA" id="ARBA00022771"/>
    </source>
</evidence>
<dbReference type="PANTHER" id="PTHR36886">
    <property type="entry name" value="PROTEIN FRIGIDA-ESSENTIAL 1"/>
    <property type="match status" value="1"/>
</dbReference>
<reference evidence="7 8" key="2">
    <citation type="journal article" date="2017" name="Nature">
        <title>The Apostasia genome and the evolution of orchids.</title>
        <authorList>
            <person name="Zhang G.Q."/>
            <person name="Liu K.W."/>
            <person name="Li Z."/>
            <person name="Lohaus R."/>
            <person name="Hsiao Y.Y."/>
            <person name="Niu S.C."/>
            <person name="Wang J.Y."/>
            <person name="Lin Y.C."/>
            <person name="Xu Q."/>
            <person name="Chen L.J."/>
            <person name="Yoshida K."/>
            <person name="Fujiwara S."/>
            <person name="Wang Z.W."/>
            <person name="Zhang Y.Q."/>
            <person name="Mitsuda N."/>
            <person name="Wang M."/>
            <person name="Liu G.H."/>
            <person name="Pecoraro L."/>
            <person name="Huang H.X."/>
            <person name="Xiao X.J."/>
            <person name="Lin M."/>
            <person name="Wu X.Y."/>
            <person name="Wu W.L."/>
            <person name="Chen Y.Y."/>
            <person name="Chang S.B."/>
            <person name="Sakamoto S."/>
            <person name="Ohme-Takagi M."/>
            <person name="Yagi M."/>
            <person name="Zeng S.J."/>
            <person name="Shen C.Y."/>
            <person name="Yeh C.M."/>
            <person name="Luo Y.B."/>
            <person name="Tsai W.C."/>
            <person name="Van de Peer Y."/>
            <person name="Liu Z.J."/>
        </authorList>
    </citation>
    <scope>NUCLEOTIDE SEQUENCE [LARGE SCALE GENOMIC DNA]</scope>
    <source>
        <tissue evidence="7">The whole plant</tissue>
    </source>
</reference>
<feature type="compositionally biased region" description="Polar residues" evidence="5">
    <location>
        <begin position="249"/>
        <end position="269"/>
    </location>
</feature>
<sequence>MPEHLEKADPSALADGVDSPMLDQEDFEVEEEEVEMDEEEEEEVSEGEEKEDVEAEEEEDDEEEASEVEEEEEVEGGDSEGEEVEELVEYGIDREQEEIDEVEEVEGEGEEEGEGNDEQEAEEMEEEGEDEGSGEDEIDEEEVLVEDERRGKDDEESAVISAEAASAAPEDAKARDNAEKHHAYDHSKVPSTNIKEFNGTSVSKGSSALVSEHITAEENGNLETLLGETYKGVLLEKEITNESPKHVKNNSLETQGSLHSLGSDNTRSLQPLKSDLSIEGGVRNESEIVNYNVSEKGESHLQEKINSQLLEDLTPTCGHTPQRRPRSSSPGSEPERMNKRLANVCVFYARGWCIKGNSCKFLHQEDGVNKIEQQTKEDTFGNNRTLDSRASTGSEKISERSKVSPALLESNPKGSLGCNSQLQRALVRTYGTGSHMTSQLADNYDMHSKGEFQQSDHVQADYSSNREENKKTYGKMSHFESIVERQPVDAFLSRRHLIEGKLVNEINEDSPYDMTISGRTRPVDTFLSNAKHYSDSSATSSILHRNSNSPSPYGKTEGNAIRSVQSHFLNQESYNSHSLADSQNSRLGGSFQFPQLDYRLSRAGTPPNSGSTRNTEYLEGHSLLDLDRRYRGSGSISLTRDSSPYNSRSELRNMIHHNIPSDLTSRQTKKIQYDAWEPSQPFRSSLAIASKSISSPSQYDPILDSIEPATANARDCFHTSRTTPFQNASFLPTKTENAISWDGMLAKNASLHDSSAHTSADVFFTSTKLEGENNSFPSNEKLWNPDRLLERSNYKDAELGGEWKNNDKSRNIKESKALKIFHTALVDLVKELLKPWWREGQLSKDAHKTVVKKSVEKVLSALQSHQIPSTQEAINQYLTTSRQKIFKLVEGYAQKHANS</sequence>
<feature type="region of interest" description="Disordered" evidence="5">
    <location>
        <begin position="247"/>
        <end position="269"/>
    </location>
</feature>
<dbReference type="GO" id="GO:0008270">
    <property type="term" value="F:zinc ion binding"/>
    <property type="evidence" value="ECO:0007669"/>
    <property type="project" value="UniProtKB-KW"/>
</dbReference>
<dbReference type="InterPro" id="IPR032297">
    <property type="entry name" value="Torus"/>
</dbReference>
<dbReference type="OrthoDB" id="1935339at2759"/>
<name>A0A2I0WEP1_9ASPA</name>
<feature type="compositionally biased region" description="Polar residues" evidence="5">
    <location>
        <begin position="189"/>
        <end position="199"/>
    </location>
</feature>
<keyword evidence="2 4" id="KW-0863">Zinc-finger</keyword>
<feature type="compositionally biased region" description="Acidic residues" evidence="5">
    <location>
        <begin position="95"/>
        <end position="145"/>
    </location>
</feature>
<feature type="region of interest" description="Disordered" evidence="5">
    <location>
        <begin position="1"/>
        <end position="199"/>
    </location>
</feature>
<dbReference type="Proteomes" id="UP000233837">
    <property type="component" value="Unassembled WGS sequence"/>
</dbReference>
<dbReference type="Pfam" id="PF16131">
    <property type="entry name" value="Torus"/>
    <property type="match status" value="1"/>
</dbReference>
<dbReference type="AlphaFoldDB" id="A0A2I0WEP1"/>
<feature type="compositionally biased region" description="Basic and acidic residues" evidence="5">
    <location>
        <begin position="170"/>
        <end position="188"/>
    </location>
</feature>
<feature type="region of interest" description="Disordered" evidence="5">
    <location>
        <begin position="313"/>
        <end position="336"/>
    </location>
</feature>
<gene>
    <name evidence="7" type="ORF">MA16_Dca020117</name>
</gene>
<accession>A0A2I0WEP1</accession>
<keyword evidence="1 4" id="KW-0479">Metal-binding</keyword>
<feature type="compositionally biased region" description="Polar residues" evidence="5">
    <location>
        <begin position="380"/>
        <end position="395"/>
    </location>
</feature>
<feature type="compositionally biased region" description="Acidic residues" evidence="5">
    <location>
        <begin position="23"/>
        <end position="88"/>
    </location>
</feature>
<dbReference type="InterPro" id="IPR036855">
    <property type="entry name" value="Znf_CCCH_sf"/>
</dbReference>
<dbReference type="InterPro" id="IPR052650">
    <property type="entry name" value="Zinc_finger_CCCH"/>
</dbReference>
<dbReference type="InterPro" id="IPR000571">
    <property type="entry name" value="Znf_CCCH"/>
</dbReference>
<reference evidence="7 8" key="1">
    <citation type="journal article" date="2016" name="Sci. Rep.">
        <title>The Dendrobium catenatum Lindl. genome sequence provides insights into polysaccharide synthase, floral development and adaptive evolution.</title>
        <authorList>
            <person name="Zhang G.Q."/>
            <person name="Xu Q."/>
            <person name="Bian C."/>
            <person name="Tsai W.C."/>
            <person name="Yeh C.M."/>
            <person name="Liu K.W."/>
            <person name="Yoshida K."/>
            <person name="Zhang L.S."/>
            <person name="Chang S.B."/>
            <person name="Chen F."/>
            <person name="Shi Y."/>
            <person name="Su Y.Y."/>
            <person name="Zhang Y.Q."/>
            <person name="Chen L.J."/>
            <person name="Yin Y."/>
            <person name="Lin M."/>
            <person name="Huang H."/>
            <person name="Deng H."/>
            <person name="Wang Z.W."/>
            <person name="Zhu S.L."/>
            <person name="Zhao X."/>
            <person name="Deng C."/>
            <person name="Niu S.C."/>
            <person name="Huang J."/>
            <person name="Wang M."/>
            <person name="Liu G.H."/>
            <person name="Yang H.J."/>
            <person name="Xiao X.J."/>
            <person name="Hsiao Y.Y."/>
            <person name="Wu W.L."/>
            <person name="Chen Y.Y."/>
            <person name="Mitsuda N."/>
            <person name="Ohme-Takagi M."/>
            <person name="Luo Y.B."/>
            <person name="Van de Peer Y."/>
            <person name="Liu Z.J."/>
        </authorList>
    </citation>
    <scope>NUCLEOTIDE SEQUENCE [LARGE SCALE GENOMIC DNA]</scope>
    <source>
        <tissue evidence="7">The whole plant</tissue>
    </source>
</reference>
<feature type="domain" description="C3H1-type" evidence="6">
    <location>
        <begin position="339"/>
        <end position="366"/>
    </location>
</feature>
<feature type="zinc finger region" description="C3H1-type" evidence="4">
    <location>
        <begin position="339"/>
        <end position="366"/>
    </location>
</feature>
<evidence type="ECO:0000256" key="3">
    <source>
        <dbReference type="ARBA" id="ARBA00022833"/>
    </source>
</evidence>